<gene>
    <name evidence="4" type="ORF">BASA50_009095</name>
</gene>
<dbReference type="PANTHER" id="PTHR23030">
    <property type="entry name" value="PCD6 INTERACTING PROTEIN-RELATED"/>
    <property type="match status" value="1"/>
</dbReference>
<proteinExistence type="inferred from homology"/>
<dbReference type="Gene3D" id="1.25.40.280">
    <property type="entry name" value="alix/aip1 like domains"/>
    <property type="match status" value="1"/>
</dbReference>
<feature type="domain" description="BRO1" evidence="3">
    <location>
        <begin position="16"/>
        <end position="402"/>
    </location>
</feature>
<dbReference type="Proteomes" id="UP001648503">
    <property type="component" value="Unassembled WGS sequence"/>
</dbReference>
<organism evidence="4 5">
    <name type="scientific">Batrachochytrium salamandrivorans</name>
    <dbReference type="NCBI Taxonomy" id="1357716"/>
    <lineage>
        <taxon>Eukaryota</taxon>
        <taxon>Fungi</taxon>
        <taxon>Fungi incertae sedis</taxon>
        <taxon>Chytridiomycota</taxon>
        <taxon>Chytridiomycota incertae sedis</taxon>
        <taxon>Chytridiomycetes</taxon>
        <taxon>Rhizophydiales</taxon>
        <taxon>Rhizophydiales incertae sedis</taxon>
        <taxon>Batrachochytrium</taxon>
    </lineage>
</organism>
<dbReference type="InterPro" id="IPR025304">
    <property type="entry name" value="ALIX_V_dom"/>
</dbReference>
<feature type="compositionally biased region" description="Polar residues" evidence="2">
    <location>
        <begin position="784"/>
        <end position="800"/>
    </location>
</feature>
<dbReference type="PROSITE" id="PS51180">
    <property type="entry name" value="BRO1"/>
    <property type="match status" value="1"/>
</dbReference>
<dbReference type="Gene3D" id="1.20.120.560">
    <property type="entry name" value="alix/aip1 in complex with the ypdl late domain"/>
    <property type="match status" value="1"/>
</dbReference>
<dbReference type="Gene3D" id="1.20.140.50">
    <property type="entry name" value="alix/aip1 like domains"/>
    <property type="match status" value="1"/>
</dbReference>
<dbReference type="EMBL" id="JAFCIX010000418">
    <property type="protein sequence ID" value="KAH6591094.1"/>
    <property type="molecule type" value="Genomic_DNA"/>
</dbReference>
<evidence type="ECO:0000256" key="1">
    <source>
        <dbReference type="ARBA" id="ARBA00038154"/>
    </source>
</evidence>
<accession>A0ABQ8F2T7</accession>
<feature type="compositionally biased region" description="Low complexity" evidence="2">
    <location>
        <begin position="844"/>
        <end position="857"/>
    </location>
</feature>
<feature type="compositionally biased region" description="Polar residues" evidence="2">
    <location>
        <begin position="808"/>
        <end position="828"/>
    </location>
</feature>
<keyword evidence="5" id="KW-1185">Reference proteome</keyword>
<dbReference type="InterPro" id="IPR038499">
    <property type="entry name" value="BRO1_sf"/>
</dbReference>
<evidence type="ECO:0000313" key="5">
    <source>
        <dbReference type="Proteomes" id="UP001648503"/>
    </source>
</evidence>
<evidence type="ECO:0000313" key="4">
    <source>
        <dbReference type="EMBL" id="KAH6591094.1"/>
    </source>
</evidence>
<sequence>MFSMQLGRASPLLPGRFLAVPFKQTERVSFAQPLRAYIASAFAEDPDQYINDLQALDTFRAAIASPDQHDESANQHLKYYAHLHFLAGKFVMDDEHIRIAFTWASALGKDHEFTSSYNIGFEKASVLFNLAALYSQLAGNVNLTSDDTFKRAASYFQQAAGVFTMIVESLSIWNISGSSAVQLNSLSQLMLAQGQEVFFEKALAGKMKDATLAKLAQQASVFYAAAFEGASKTQVFDKAWNSYMQVKLLHWKSVSHYHRALEALGSGKYGEQIAWINAALAWSKSANDGGLMKNITLAKVSADVKAMQSILEKALQQANKDNDLIYMENIPRTESLVAIVPARMVNPTPFPDTGALMKIIEKPLFQHLVSFEIHQAASEYASKKDAISKEINDRLTEATSIAFRQVTCACTLASINLPGSIEALEQPIGLPESVLRRSEEVRSLGGAQGLESTLYTVQSLSKRSWEILRDAMEMLDTEAAGDQSLQLQFGSKWSRATSASLGQNLRDAEQRFRKKLQDADNSNRVVWSKMETHAHLIANLSLARSELEASVPASTAATTLALRDPNLIQLKGFLDQINASVKLRVELVAKVKETVKNDDIVPRLLESAANGAVFDKSAVFAEQLKLYTTFDEQASNIISQQETLLGSIVSCNKIFTESRQTSELIRNRENALQSLGDGYKAFKEITSNLDEGVKFYNDMEHSLSKLRASCRDFTLARDIEKKDMLSQIQQNVINMRFSDAPGSSPSGPPTSSPYAASAPTFGQLGPASYANQPMPAPPLPGTWNPAQSLQYGQIQQGYSNPQPPNYASMPNNAAQPTGVWNSGQPLQYGQSAQQQPPHPPQPSPASASAYPGGAQYGVYQPQSHPPQYRPQ</sequence>
<evidence type="ECO:0000256" key="2">
    <source>
        <dbReference type="SAM" id="MobiDB-lite"/>
    </source>
</evidence>
<dbReference type="PANTHER" id="PTHR23030:SF39">
    <property type="entry name" value="PROGRAMMED CELL DEATH 6-INTERACTING PROTEIN"/>
    <property type="match status" value="1"/>
</dbReference>
<dbReference type="Pfam" id="PF03097">
    <property type="entry name" value="BRO1"/>
    <property type="match status" value="1"/>
</dbReference>
<name>A0ABQ8F2T7_9FUNG</name>
<evidence type="ECO:0000259" key="3">
    <source>
        <dbReference type="PROSITE" id="PS51180"/>
    </source>
</evidence>
<dbReference type="InterPro" id="IPR004328">
    <property type="entry name" value="BRO1_dom"/>
</dbReference>
<comment type="caution">
    <text evidence="4">The sequence shown here is derived from an EMBL/GenBank/DDBJ whole genome shotgun (WGS) entry which is preliminary data.</text>
</comment>
<dbReference type="Pfam" id="PF13949">
    <property type="entry name" value="ALIX_LYPXL_bnd"/>
    <property type="match status" value="1"/>
</dbReference>
<comment type="similarity">
    <text evidence="1">Belongs to the palA/RIM20 family.</text>
</comment>
<reference evidence="4 5" key="1">
    <citation type="submission" date="2021-02" db="EMBL/GenBank/DDBJ databases">
        <title>Variation within the Batrachochytrium salamandrivorans European outbreak.</title>
        <authorList>
            <person name="Kelly M."/>
            <person name="Pasmans F."/>
            <person name="Shea T.P."/>
            <person name="Munoz J.F."/>
            <person name="Carranza S."/>
            <person name="Cuomo C.A."/>
            <person name="Martel A."/>
        </authorList>
    </citation>
    <scope>NUCLEOTIDE SEQUENCE [LARGE SCALE GENOMIC DNA]</scope>
    <source>
        <strain evidence="4 5">AMFP18/2</strain>
    </source>
</reference>
<protein>
    <recommendedName>
        <fullName evidence="3">BRO1 domain-containing protein</fullName>
    </recommendedName>
</protein>
<feature type="region of interest" description="Disordered" evidence="2">
    <location>
        <begin position="737"/>
        <end position="871"/>
    </location>
</feature>
<dbReference type="SMART" id="SM01041">
    <property type="entry name" value="BRO1"/>
    <property type="match status" value="1"/>
</dbReference>